<feature type="region of interest" description="Disordered" evidence="1">
    <location>
        <begin position="22"/>
        <end position="50"/>
    </location>
</feature>
<proteinExistence type="predicted"/>
<feature type="compositionally biased region" description="Basic and acidic residues" evidence="1">
    <location>
        <begin position="137"/>
        <end position="148"/>
    </location>
</feature>
<feature type="compositionally biased region" description="Low complexity" evidence="1">
    <location>
        <begin position="119"/>
        <end position="136"/>
    </location>
</feature>
<feature type="region of interest" description="Disordered" evidence="1">
    <location>
        <begin position="106"/>
        <end position="148"/>
    </location>
</feature>
<protein>
    <submittedName>
        <fullName evidence="2">Uncharacterized protein</fullName>
    </submittedName>
</protein>
<name>A0A0G4FNX3_9ALVE</name>
<dbReference type="AlphaFoldDB" id="A0A0G4FNX3"/>
<sequence length="376" mass="40008">MHNFAGFGVSGGVEDERTRKRGLAGLTGGDGVDGGNSSKKSCPGIGGGGRKEAFPPVCGHSDKVVWASPSSLWGSFLDARFGVRLPVVAGGDLLGSQMETFLAQCGEGGEEGGKENKEMQQQQQQQKENSATQQGVQRRDRGAGDGDRAQKLCNVDACQVKVLRVLRGLAVSCCMMQRRQEEGEACKSGIAEAEAETKPEGENGSSSSSSSSVSLPSSHSQQQQQAGAIQTLEAAFAFPSGPLFHEILPSGRLGRALRELSEARFEDKIKTAVREAVEACVSEATAPIVSILKTLSALPARNSNRVALDERNRDQNLPLLPVKDAAGQSPPRVFPHTVAQFDAISGPSLLQLEAFYKLQHTGTAEERRRRLALALQ</sequence>
<organism evidence="2">
    <name type="scientific">Chromera velia CCMP2878</name>
    <dbReference type="NCBI Taxonomy" id="1169474"/>
    <lineage>
        <taxon>Eukaryota</taxon>
        <taxon>Sar</taxon>
        <taxon>Alveolata</taxon>
        <taxon>Colpodellida</taxon>
        <taxon>Chromeraceae</taxon>
        <taxon>Chromera</taxon>
    </lineage>
</organism>
<feature type="compositionally biased region" description="Low complexity" evidence="1">
    <location>
        <begin position="205"/>
        <end position="225"/>
    </location>
</feature>
<accession>A0A0G4FNX3</accession>
<evidence type="ECO:0000313" key="2">
    <source>
        <dbReference type="EMBL" id="CEM15923.1"/>
    </source>
</evidence>
<gene>
    <name evidence="2" type="ORF">Cvel_17997</name>
</gene>
<dbReference type="EMBL" id="CDMZ01000515">
    <property type="protein sequence ID" value="CEM15923.1"/>
    <property type="molecule type" value="Genomic_DNA"/>
</dbReference>
<evidence type="ECO:0000256" key="1">
    <source>
        <dbReference type="SAM" id="MobiDB-lite"/>
    </source>
</evidence>
<dbReference type="VEuPathDB" id="CryptoDB:Cvel_17997"/>
<feature type="region of interest" description="Disordered" evidence="1">
    <location>
        <begin position="194"/>
        <end position="226"/>
    </location>
</feature>
<reference evidence="2" key="1">
    <citation type="submission" date="2014-11" db="EMBL/GenBank/DDBJ databases">
        <authorList>
            <person name="Otto D Thomas"/>
            <person name="Naeem Raeece"/>
        </authorList>
    </citation>
    <scope>NUCLEOTIDE SEQUENCE</scope>
</reference>
<feature type="compositionally biased region" description="Gly residues" evidence="1">
    <location>
        <begin position="25"/>
        <end position="34"/>
    </location>
</feature>